<keyword evidence="1" id="KW-1185">Reference proteome</keyword>
<accession>A0AC55CM96</accession>
<dbReference type="RefSeq" id="XP_045140536.1">
    <property type="nucleotide sequence ID" value="XM_045284601.1"/>
</dbReference>
<reference evidence="2" key="1">
    <citation type="submission" date="2025-08" db="UniProtKB">
        <authorList>
            <consortium name="RefSeq"/>
        </authorList>
    </citation>
    <scope>IDENTIFICATION</scope>
</reference>
<evidence type="ECO:0000313" key="1">
    <source>
        <dbReference type="Proteomes" id="UP000694863"/>
    </source>
</evidence>
<name>A0AC55CM96_ECHTE</name>
<protein>
    <submittedName>
        <fullName evidence="2">Butyrophilin-like protein 9 isoform X4</fullName>
    </submittedName>
</protein>
<evidence type="ECO:0000313" key="2">
    <source>
        <dbReference type="RefSeq" id="XP_045140536.1"/>
    </source>
</evidence>
<sequence length="384" mass="43563">MVDFPVTLDSLYRAPLPSSLFFLTHLLLLFPPGKLDSDPKEVKVVGPGESILAHVGEEVEFLCHLFPTLDAEHMEILWFHSQASNVVHLYHEQQELSHRQMAEFQNRTKLIKDEIREGSVVLQLHHVVPSDEGSYGCRFLSADFTEEALWELEVAGLGSAPHISLEGFKEGGIHLRCHSNGWYPKPQVQWRDHQGRCLPPESETITQDAQGLFSLETSMVLQEGSLYNVSCSIQNPLLVQKKECIIQIADVFLPRTSPWRGAFFGTLPTLSLLLVLLAWYFFQKQQRTHETLKKQAEMEKVRTINIFGSQPSIPVSTYLQDSNSMLSALLNHLLPLVRVAIVIQLNTAWHPWSPWRVLQAHDGTIVFIVADFITFSGVLTIILW</sequence>
<dbReference type="Proteomes" id="UP000694863">
    <property type="component" value="Unplaced"/>
</dbReference>
<gene>
    <name evidence="2" type="primary">LOC123521034</name>
</gene>
<proteinExistence type="predicted"/>
<organism evidence="1 2">
    <name type="scientific">Echinops telfairi</name>
    <name type="common">Lesser hedgehog tenrec</name>
    <dbReference type="NCBI Taxonomy" id="9371"/>
    <lineage>
        <taxon>Eukaryota</taxon>
        <taxon>Metazoa</taxon>
        <taxon>Chordata</taxon>
        <taxon>Craniata</taxon>
        <taxon>Vertebrata</taxon>
        <taxon>Euteleostomi</taxon>
        <taxon>Mammalia</taxon>
        <taxon>Eutheria</taxon>
        <taxon>Afrotheria</taxon>
        <taxon>Tenrecidae</taxon>
        <taxon>Tenrecinae</taxon>
        <taxon>Echinops</taxon>
    </lineage>
</organism>